<feature type="compositionally biased region" description="Basic and acidic residues" evidence="4">
    <location>
        <begin position="1"/>
        <end position="10"/>
    </location>
</feature>
<dbReference type="PANTHER" id="PTHR30146:SF155">
    <property type="entry name" value="ALANINE RACEMASE"/>
    <property type="match status" value="1"/>
</dbReference>
<dbReference type="PANTHER" id="PTHR30146">
    <property type="entry name" value="LACI-RELATED TRANSCRIPTIONAL REPRESSOR"/>
    <property type="match status" value="1"/>
</dbReference>
<evidence type="ECO:0000256" key="2">
    <source>
        <dbReference type="ARBA" id="ARBA00023125"/>
    </source>
</evidence>
<name>A0ABX5SV10_9MICO</name>
<dbReference type="SMART" id="SM00354">
    <property type="entry name" value="HTH_LACI"/>
    <property type="match status" value="1"/>
</dbReference>
<evidence type="ECO:0000313" key="6">
    <source>
        <dbReference type="EMBL" id="QBR88669.1"/>
    </source>
</evidence>
<feature type="domain" description="HTH lacI-type" evidence="5">
    <location>
        <begin position="12"/>
        <end position="68"/>
    </location>
</feature>
<dbReference type="InterPro" id="IPR046335">
    <property type="entry name" value="LacI/GalR-like_sensor"/>
</dbReference>
<evidence type="ECO:0000256" key="3">
    <source>
        <dbReference type="ARBA" id="ARBA00023163"/>
    </source>
</evidence>
<dbReference type="SUPFAM" id="SSF47413">
    <property type="entry name" value="lambda repressor-like DNA-binding domains"/>
    <property type="match status" value="1"/>
</dbReference>
<evidence type="ECO:0000256" key="1">
    <source>
        <dbReference type="ARBA" id="ARBA00023015"/>
    </source>
</evidence>
<dbReference type="InterPro" id="IPR028082">
    <property type="entry name" value="Peripla_BP_I"/>
</dbReference>
<keyword evidence="3" id="KW-0804">Transcription</keyword>
<organism evidence="6 7">
    <name type="scientific">Microbacterium wangchenii</name>
    <dbReference type="NCBI Taxonomy" id="2541726"/>
    <lineage>
        <taxon>Bacteria</taxon>
        <taxon>Bacillati</taxon>
        <taxon>Actinomycetota</taxon>
        <taxon>Actinomycetes</taxon>
        <taxon>Micrococcales</taxon>
        <taxon>Microbacteriaceae</taxon>
        <taxon>Microbacterium</taxon>
    </lineage>
</organism>
<reference evidence="6 7" key="1">
    <citation type="submission" date="2019-03" db="EMBL/GenBank/DDBJ databases">
        <authorList>
            <person name="Dong K."/>
        </authorList>
    </citation>
    <scope>NUCLEOTIDE SEQUENCE [LARGE SCALE GENOMIC DNA]</scope>
    <source>
        <strain evidence="7">dk512</strain>
    </source>
</reference>
<dbReference type="Pfam" id="PF13377">
    <property type="entry name" value="Peripla_BP_3"/>
    <property type="match status" value="1"/>
</dbReference>
<dbReference type="InterPro" id="IPR010982">
    <property type="entry name" value="Lambda_DNA-bd_dom_sf"/>
</dbReference>
<accession>A0ABX5SV10</accession>
<dbReference type="CDD" id="cd06267">
    <property type="entry name" value="PBP1_LacI_sugar_binding-like"/>
    <property type="match status" value="1"/>
</dbReference>
<dbReference type="InterPro" id="IPR000843">
    <property type="entry name" value="HTH_LacI"/>
</dbReference>
<feature type="region of interest" description="Disordered" evidence="4">
    <location>
        <begin position="1"/>
        <end position="20"/>
    </location>
</feature>
<dbReference type="CDD" id="cd01392">
    <property type="entry name" value="HTH_LacI"/>
    <property type="match status" value="1"/>
</dbReference>
<dbReference type="Pfam" id="PF00356">
    <property type="entry name" value="LacI"/>
    <property type="match status" value="1"/>
</dbReference>
<dbReference type="Gene3D" id="3.40.50.2300">
    <property type="match status" value="2"/>
</dbReference>
<dbReference type="Gene3D" id="1.10.260.40">
    <property type="entry name" value="lambda repressor-like DNA-binding domains"/>
    <property type="match status" value="1"/>
</dbReference>
<dbReference type="PROSITE" id="PS50932">
    <property type="entry name" value="HTH_LACI_2"/>
    <property type="match status" value="1"/>
</dbReference>
<keyword evidence="1" id="KW-0805">Transcription regulation</keyword>
<evidence type="ECO:0000259" key="5">
    <source>
        <dbReference type="PROSITE" id="PS50932"/>
    </source>
</evidence>
<dbReference type="EMBL" id="CP038266">
    <property type="protein sequence ID" value="QBR88669.1"/>
    <property type="molecule type" value="Genomic_DNA"/>
</dbReference>
<gene>
    <name evidence="6" type="ORF">E4K62_08190</name>
</gene>
<proteinExistence type="predicted"/>
<evidence type="ECO:0000256" key="4">
    <source>
        <dbReference type="SAM" id="MobiDB-lite"/>
    </source>
</evidence>
<keyword evidence="2" id="KW-0238">DNA-binding</keyword>
<protein>
    <submittedName>
        <fullName evidence="6">LacI family transcriptional regulator</fullName>
    </submittedName>
</protein>
<dbReference type="Proteomes" id="UP000295748">
    <property type="component" value="Chromosome"/>
</dbReference>
<dbReference type="SUPFAM" id="SSF53822">
    <property type="entry name" value="Periplasmic binding protein-like I"/>
    <property type="match status" value="1"/>
</dbReference>
<dbReference type="RefSeq" id="WP_135066011.1">
    <property type="nucleotide sequence ID" value="NZ_CP038266.1"/>
</dbReference>
<evidence type="ECO:0000313" key="7">
    <source>
        <dbReference type="Proteomes" id="UP000295748"/>
    </source>
</evidence>
<sequence>MSAATKKREANPTLRDVASRADVSTTIASRVLNDDPAVRVREETRQRVIEAAKELGYAPNSIARSLRKSRSDAIGLVMHNLASPMNTTVLEGVRGRCAEAGYVTLLADSEQLAAESSRLSSFLARGRLAGVILHVGHGHHDTLIEDVSRHVPAVLVNADSSGLVPSARLDDVSAGRTAAEHLIALGHTDVAFVGGPEGSITSLGRQRGYEDALRGIERGAGAQMINAGWTAEHGEAAANAILNMPALPTAIVVANLVTASGVLAVLRSVGVRVPHDVSVVAIHDAWLAKYLTVPLTTVQLPLFELGETAAGLLLDILAGKSGGQGALITDPPPRLIVRESTAAPRASRT</sequence>
<keyword evidence="7" id="KW-1185">Reference proteome</keyword>